<feature type="non-terminal residue" evidence="1">
    <location>
        <position position="124"/>
    </location>
</feature>
<reference evidence="1" key="1">
    <citation type="submission" date="2021-06" db="EMBL/GenBank/DDBJ databases">
        <authorList>
            <person name="Kallberg Y."/>
            <person name="Tangrot J."/>
            <person name="Rosling A."/>
        </authorList>
    </citation>
    <scope>NUCLEOTIDE SEQUENCE</scope>
    <source>
        <strain evidence="1">28 12/20/2015</strain>
    </source>
</reference>
<evidence type="ECO:0000313" key="2">
    <source>
        <dbReference type="Proteomes" id="UP000789366"/>
    </source>
</evidence>
<gene>
    <name evidence="1" type="ORF">SPELUC_LOCUS11121</name>
</gene>
<organism evidence="1 2">
    <name type="scientific">Cetraspora pellucida</name>
    <dbReference type="NCBI Taxonomy" id="1433469"/>
    <lineage>
        <taxon>Eukaryota</taxon>
        <taxon>Fungi</taxon>
        <taxon>Fungi incertae sedis</taxon>
        <taxon>Mucoromycota</taxon>
        <taxon>Glomeromycotina</taxon>
        <taxon>Glomeromycetes</taxon>
        <taxon>Diversisporales</taxon>
        <taxon>Gigasporaceae</taxon>
        <taxon>Cetraspora</taxon>
    </lineage>
</organism>
<evidence type="ECO:0000313" key="1">
    <source>
        <dbReference type="EMBL" id="CAG8697927.1"/>
    </source>
</evidence>
<sequence>MSFHIHTIFEIEPLEYNEQIIDLTSLDNNNLQPIDRNNSSSNNQSCSTSTWVMSAKKRAIVNKFENTILTQFLCVPYSICSKLMYSEKSLWIQRDPNFLYPLSNYTTLVTNPNPPINQIAICSL</sequence>
<accession>A0ACA9PE60</accession>
<dbReference type="EMBL" id="CAJVPW010022544">
    <property type="protein sequence ID" value="CAG8697927.1"/>
    <property type="molecule type" value="Genomic_DNA"/>
</dbReference>
<proteinExistence type="predicted"/>
<name>A0ACA9PE60_9GLOM</name>
<keyword evidence="2" id="KW-1185">Reference proteome</keyword>
<dbReference type="Proteomes" id="UP000789366">
    <property type="component" value="Unassembled WGS sequence"/>
</dbReference>
<comment type="caution">
    <text evidence="1">The sequence shown here is derived from an EMBL/GenBank/DDBJ whole genome shotgun (WGS) entry which is preliminary data.</text>
</comment>
<protein>
    <submittedName>
        <fullName evidence="1">16128_t:CDS:1</fullName>
    </submittedName>
</protein>